<evidence type="ECO:0000256" key="3">
    <source>
        <dbReference type="ARBA" id="ARBA00023082"/>
    </source>
</evidence>
<keyword evidence="4" id="KW-0804">Transcription</keyword>
<dbReference type="InterPro" id="IPR013249">
    <property type="entry name" value="RNA_pol_sigma70_r4_t2"/>
</dbReference>
<dbReference type="Gene3D" id="1.10.10.10">
    <property type="entry name" value="Winged helix-like DNA-binding domain superfamily/Winged helix DNA-binding domain"/>
    <property type="match status" value="1"/>
</dbReference>
<dbReference type="NCBIfam" id="TIGR02937">
    <property type="entry name" value="sigma70-ECF"/>
    <property type="match status" value="1"/>
</dbReference>
<dbReference type="SUPFAM" id="SSF88659">
    <property type="entry name" value="Sigma3 and sigma4 domains of RNA polymerase sigma factors"/>
    <property type="match status" value="1"/>
</dbReference>
<evidence type="ECO:0000256" key="1">
    <source>
        <dbReference type="ARBA" id="ARBA00010641"/>
    </source>
</evidence>
<dbReference type="EMBL" id="CP050063">
    <property type="protein sequence ID" value="QIP14941.1"/>
    <property type="molecule type" value="Genomic_DNA"/>
</dbReference>
<name>A0A6G9AR24_9BACT</name>
<dbReference type="InterPro" id="IPR036388">
    <property type="entry name" value="WH-like_DNA-bd_sf"/>
</dbReference>
<dbReference type="InterPro" id="IPR014284">
    <property type="entry name" value="RNA_pol_sigma-70_dom"/>
</dbReference>
<reference evidence="7 8" key="1">
    <citation type="submission" date="2020-03" db="EMBL/GenBank/DDBJ databases">
        <authorList>
            <person name="Kim M.K."/>
        </authorList>
    </citation>
    <scope>NUCLEOTIDE SEQUENCE [LARGE SCALE GENOMIC DNA]</scope>
    <source>
        <strain evidence="7 8">BT328</strain>
    </source>
</reference>
<dbReference type="GO" id="GO:0006352">
    <property type="term" value="P:DNA-templated transcription initiation"/>
    <property type="evidence" value="ECO:0007669"/>
    <property type="project" value="InterPro"/>
</dbReference>
<evidence type="ECO:0000256" key="4">
    <source>
        <dbReference type="ARBA" id="ARBA00023163"/>
    </source>
</evidence>
<evidence type="ECO:0000313" key="7">
    <source>
        <dbReference type="EMBL" id="QIP14941.1"/>
    </source>
</evidence>
<dbReference type="InterPro" id="IPR039425">
    <property type="entry name" value="RNA_pol_sigma-70-like"/>
</dbReference>
<keyword evidence="3" id="KW-0731">Sigma factor</keyword>
<dbReference type="InterPro" id="IPR007627">
    <property type="entry name" value="RNA_pol_sigma70_r2"/>
</dbReference>
<dbReference type="InterPro" id="IPR013324">
    <property type="entry name" value="RNA_pol_sigma_r3/r4-like"/>
</dbReference>
<dbReference type="KEGG" id="spib:G8759_21105"/>
<dbReference type="GO" id="GO:0003677">
    <property type="term" value="F:DNA binding"/>
    <property type="evidence" value="ECO:0007669"/>
    <property type="project" value="InterPro"/>
</dbReference>
<dbReference type="SUPFAM" id="SSF88946">
    <property type="entry name" value="Sigma2 domain of RNA polymerase sigma factors"/>
    <property type="match status" value="1"/>
</dbReference>
<gene>
    <name evidence="7" type="ORF">G8759_21105</name>
</gene>
<proteinExistence type="inferred from homology"/>
<keyword evidence="8" id="KW-1185">Reference proteome</keyword>
<evidence type="ECO:0000259" key="5">
    <source>
        <dbReference type="Pfam" id="PF04542"/>
    </source>
</evidence>
<dbReference type="AlphaFoldDB" id="A0A6G9AR24"/>
<keyword evidence="2" id="KW-0805">Transcription regulation</keyword>
<feature type="domain" description="RNA polymerase sigma factor 70 region 4 type 2" evidence="6">
    <location>
        <begin position="115"/>
        <end position="158"/>
    </location>
</feature>
<dbReference type="RefSeq" id="WP_167212004.1">
    <property type="nucleotide sequence ID" value="NZ_CP050063.1"/>
</dbReference>
<dbReference type="InterPro" id="IPR013325">
    <property type="entry name" value="RNA_pol_sigma_r2"/>
</dbReference>
<dbReference type="Proteomes" id="UP000501802">
    <property type="component" value="Chromosome"/>
</dbReference>
<dbReference type="PANTHER" id="PTHR43133">
    <property type="entry name" value="RNA POLYMERASE ECF-TYPE SIGMA FACTO"/>
    <property type="match status" value="1"/>
</dbReference>
<dbReference type="Pfam" id="PF04542">
    <property type="entry name" value="Sigma70_r2"/>
    <property type="match status" value="1"/>
</dbReference>
<sequence length="170" mass="19871">MSELEQNQTFTQWLGQHKALLFKVVRAYAVTAMDQDDLFQEIIIQVWHSIPAFRQQSSTTTWIYRIALNTAIKWANKERKHTQSTETLDQLPPILQETAIQIDERLTWLYEEIYKLDEIDRSLSLLILDGFSYKEMATILGITESNVGVKINRIKKLLISKSKQQDYHGI</sequence>
<evidence type="ECO:0000256" key="2">
    <source>
        <dbReference type="ARBA" id="ARBA00023015"/>
    </source>
</evidence>
<protein>
    <submittedName>
        <fullName evidence="7">RNA polymerase sigma factor</fullName>
    </submittedName>
</protein>
<dbReference type="Pfam" id="PF08281">
    <property type="entry name" value="Sigma70_r4_2"/>
    <property type="match status" value="1"/>
</dbReference>
<comment type="similarity">
    <text evidence="1">Belongs to the sigma-70 factor family. ECF subfamily.</text>
</comment>
<feature type="domain" description="RNA polymerase sigma-70 region 2" evidence="5">
    <location>
        <begin position="16"/>
        <end position="80"/>
    </location>
</feature>
<dbReference type="GO" id="GO:0016987">
    <property type="term" value="F:sigma factor activity"/>
    <property type="evidence" value="ECO:0007669"/>
    <property type="project" value="UniProtKB-KW"/>
</dbReference>
<evidence type="ECO:0000313" key="8">
    <source>
        <dbReference type="Proteomes" id="UP000501802"/>
    </source>
</evidence>
<organism evidence="7 8">
    <name type="scientific">Spirosoma aureum</name>
    <dbReference type="NCBI Taxonomy" id="2692134"/>
    <lineage>
        <taxon>Bacteria</taxon>
        <taxon>Pseudomonadati</taxon>
        <taxon>Bacteroidota</taxon>
        <taxon>Cytophagia</taxon>
        <taxon>Cytophagales</taxon>
        <taxon>Cytophagaceae</taxon>
        <taxon>Spirosoma</taxon>
    </lineage>
</organism>
<dbReference type="PANTHER" id="PTHR43133:SF45">
    <property type="entry name" value="RNA POLYMERASE ECF-TYPE SIGMA FACTOR"/>
    <property type="match status" value="1"/>
</dbReference>
<accession>A0A6G9AR24</accession>
<evidence type="ECO:0000259" key="6">
    <source>
        <dbReference type="Pfam" id="PF08281"/>
    </source>
</evidence>
<dbReference type="Gene3D" id="1.10.1740.10">
    <property type="match status" value="1"/>
</dbReference>